<dbReference type="SUPFAM" id="SSF56601">
    <property type="entry name" value="beta-lactamase/transpeptidase-like"/>
    <property type="match status" value="1"/>
</dbReference>
<evidence type="ECO:0000259" key="3">
    <source>
        <dbReference type="Pfam" id="PF11954"/>
    </source>
</evidence>
<sequence>MTFTACLLVAGLPASWLATAGDVPTTIPSSAPINQAEFDAILDEVVGHYQLPGIAVGVIEDGKVVYVGTRGEIGSGSGQPITSNTLFKIASNSKAMTASVLARLVDAGKLRWEDPVIKYLPSFRMYDPWVTQNMQVKDLLVHNSGLPEGGGDLMLWPEPNRFTRADIIAGLAHIKPAYSFRSGYAYDNLLYVVAGEVAAAAGGASYEELVQRELFRPLGLSRCRVGAWRSDQVADVAQPHNRVDGRNVVVKADGATVDPLVSAAAGGIRCSLDDMLLWAKNWLAPDATQQAWLSAEQRQAAWVPRTPMPISARRRAWDGTRLYAYGYGWRIADIDGAYTVSHTGTLSGMYSVMSLLPDRRSGFVVLINGEAEAARTVLNEVLLKRFTKPAESRGVAYYADELAKESESKQPATSEPAVGRETPTSEQFAQWWGVYRDPWFGEVRICREGGQARFVAEKSPLLSGRIMRSGSRYLVDWDRDSVDAEAWLDFHKGDSSQPVRLTLAKVDPEADFSYDYEDLAFERIRGCE</sequence>
<dbReference type="InterPro" id="IPR001466">
    <property type="entry name" value="Beta-lactam-related"/>
</dbReference>
<evidence type="ECO:0000313" key="5">
    <source>
        <dbReference type="Proteomes" id="UP001254759"/>
    </source>
</evidence>
<comment type="caution">
    <text evidence="4">The sequence shown here is derived from an EMBL/GenBank/DDBJ whole genome shotgun (WGS) entry which is preliminary data.</text>
</comment>
<dbReference type="InterPro" id="IPR012338">
    <property type="entry name" value="Beta-lactam/transpept-like"/>
</dbReference>
<evidence type="ECO:0000313" key="4">
    <source>
        <dbReference type="EMBL" id="MDR6840534.1"/>
    </source>
</evidence>
<dbReference type="Pfam" id="PF00144">
    <property type="entry name" value="Beta-lactamase"/>
    <property type="match status" value="1"/>
</dbReference>
<keyword evidence="1" id="KW-0732">Signal</keyword>
<dbReference type="EMBL" id="JAVDTT010000001">
    <property type="protein sequence ID" value="MDR6840534.1"/>
    <property type="molecule type" value="Genomic_DNA"/>
</dbReference>
<feature type="domain" description="Peptidase S12 Pab87-related C-terminal" evidence="3">
    <location>
        <begin position="421"/>
        <end position="523"/>
    </location>
</feature>
<dbReference type="Pfam" id="PF11954">
    <property type="entry name" value="DUF3471"/>
    <property type="match status" value="1"/>
</dbReference>
<evidence type="ECO:0000259" key="2">
    <source>
        <dbReference type="Pfam" id="PF00144"/>
    </source>
</evidence>
<dbReference type="Proteomes" id="UP001254759">
    <property type="component" value="Unassembled WGS sequence"/>
</dbReference>
<organism evidence="4 5">
    <name type="scientific">Pseudoxanthomonas sacheonensis</name>
    <dbReference type="NCBI Taxonomy" id="443615"/>
    <lineage>
        <taxon>Bacteria</taxon>
        <taxon>Pseudomonadati</taxon>
        <taxon>Pseudomonadota</taxon>
        <taxon>Gammaproteobacteria</taxon>
        <taxon>Lysobacterales</taxon>
        <taxon>Lysobacteraceae</taxon>
        <taxon>Pseudoxanthomonas</taxon>
    </lineage>
</organism>
<dbReference type="Gene3D" id="3.40.710.10">
    <property type="entry name" value="DD-peptidase/beta-lactamase superfamily"/>
    <property type="match status" value="1"/>
</dbReference>
<accession>A0ABU1RP33</accession>
<dbReference type="PANTHER" id="PTHR46825">
    <property type="entry name" value="D-ALANYL-D-ALANINE-CARBOXYPEPTIDASE/ENDOPEPTIDASE AMPH"/>
    <property type="match status" value="1"/>
</dbReference>
<reference evidence="4 5" key="1">
    <citation type="submission" date="2023-07" db="EMBL/GenBank/DDBJ databases">
        <title>Sorghum-associated microbial communities from plants grown in Nebraska, USA.</title>
        <authorList>
            <person name="Schachtman D."/>
        </authorList>
    </citation>
    <scope>NUCLEOTIDE SEQUENCE [LARGE SCALE GENOMIC DNA]</scope>
    <source>
        <strain evidence="4 5">BE107</strain>
    </source>
</reference>
<feature type="signal peptide" evidence="1">
    <location>
        <begin position="1"/>
        <end position="20"/>
    </location>
</feature>
<dbReference type="InterPro" id="IPR050491">
    <property type="entry name" value="AmpC-like"/>
</dbReference>
<proteinExistence type="predicted"/>
<dbReference type="InterPro" id="IPR021860">
    <property type="entry name" value="Peptidase_S12_Pab87-rel_C"/>
</dbReference>
<gene>
    <name evidence="4" type="ORF">J2W94_000798</name>
</gene>
<name>A0ABU1RP33_9GAMM</name>
<evidence type="ECO:0000256" key="1">
    <source>
        <dbReference type="SAM" id="SignalP"/>
    </source>
</evidence>
<dbReference type="PANTHER" id="PTHR46825:SF15">
    <property type="entry name" value="BETA-LACTAMASE-RELATED DOMAIN-CONTAINING PROTEIN"/>
    <property type="match status" value="1"/>
</dbReference>
<feature type="chain" id="PRO_5046119468" evidence="1">
    <location>
        <begin position="21"/>
        <end position="528"/>
    </location>
</feature>
<protein>
    <submittedName>
        <fullName evidence="4">CubicO group peptidase (Beta-lactamase class C family)</fullName>
    </submittedName>
</protein>
<feature type="domain" description="Beta-lactamase-related" evidence="2">
    <location>
        <begin position="38"/>
        <end position="375"/>
    </location>
</feature>
<keyword evidence="5" id="KW-1185">Reference proteome</keyword>
<dbReference type="RefSeq" id="WP_310090427.1">
    <property type="nucleotide sequence ID" value="NZ_JAVDTT010000001.1"/>
</dbReference>